<dbReference type="InterPro" id="IPR004369">
    <property type="entry name" value="Prolyl-tRNA_editing_YbaK/EbsC"/>
</dbReference>
<evidence type="ECO:0000256" key="4">
    <source>
        <dbReference type="PIRNR" id="PIRNR006181"/>
    </source>
</evidence>
<evidence type="ECO:0000256" key="1">
    <source>
        <dbReference type="ARBA" id="ARBA00009798"/>
    </source>
</evidence>
<accession>A0AAJ1IHG3</accession>
<dbReference type="GO" id="GO:0002161">
    <property type="term" value="F:aminoacyl-tRNA deacylase activity"/>
    <property type="evidence" value="ECO:0007669"/>
    <property type="project" value="InterPro"/>
</dbReference>
<dbReference type="PIRSF" id="PIRSF006181">
    <property type="entry name" value="EbsC_YbaK"/>
    <property type="match status" value="1"/>
</dbReference>
<feature type="domain" description="YbaK/aminoacyl-tRNA synthetase-associated" evidence="5">
    <location>
        <begin position="30"/>
        <end position="143"/>
    </location>
</feature>
<name>A0AAJ1IHG3_9SPIO</name>
<dbReference type="GO" id="GO:0016829">
    <property type="term" value="F:lyase activity"/>
    <property type="evidence" value="ECO:0007669"/>
    <property type="project" value="UniProtKB-KW"/>
</dbReference>
<evidence type="ECO:0000256" key="2">
    <source>
        <dbReference type="ARBA" id="ARBA00022917"/>
    </source>
</evidence>
<dbReference type="InterPro" id="IPR007214">
    <property type="entry name" value="YbaK/aa-tRNA-synth-assoc-dom"/>
</dbReference>
<comment type="caution">
    <text evidence="6">The sequence shown here is derived from an EMBL/GenBank/DDBJ whole genome shotgun (WGS) entry which is preliminary data.</text>
</comment>
<keyword evidence="2 4" id="KW-0648">Protein biosynthesis</keyword>
<dbReference type="CDD" id="cd00002">
    <property type="entry name" value="YbaK_deacylase"/>
    <property type="match status" value="1"/>
</dbReference>
<dbReference type="SUPFAM" id="SSF55826">
    <property type="entry name" value="YbaK/ProRS associated domain"/>
    <property type="match status" value="1"/>
</dbReference>
<dbReference type="PANTHER" id="PTHR30411">
    <property type="entry name" value="CYTOPLASMIC PROTEIN"/>
    <property type="match status" value="1"/>
</dbReference>
<proteinExistence type="inferred from homology"/>
<evidence type="ECO:0000313" key="6">
    <source>
        <dbReference type="EMBL" id="MDC7228008.1"/>
    </source>
</evidence>
<dbReference type="PANTHER" id="PTHR30411:SF0">
    <property type="entry name" value="CYS-TRNA(PRO)_CYS-TRNA(CYS) DEACYLASE YBAK"/>
    <property type="match status" value="1"/>
</dbReference>
<comment type="similarity">
    <text evidence="1 4">Belongs to the prolyl-tRNA editing family. YbaK/EbsC subfamily.</text>
</comment>
<organism evidence="6 7">
    <name type="scientific">Candidatus Thalassospirochaeta sargassi</name>
    <dbReference type="NCBI Taxonomy" id="3119039"/>
    <lineage>
        <taxon>Bacteria</taxon>
        <taxon>Pseudomonadati</taxon>
        <taxon>Spirochaetota</taxon>
        <taxon>Spirochaetia</taxon>
        <taxon>Spirochaetales</taxon>
        <taxon>Spirochaetaceae</taxon>
        <taxon>Candidatus Thalassospirochaeta</taxon>
    </lineage>
</organism>
<dbReference type="AlphaFoldDB" id="A0AAJ1IHG3"/>
<gene>
    <name evidence="6" type="primary">ybaK</name>
    <name evidence="6" type="ORF">PQJ61_14690</name>
</gene>
<dbReference type="GO" id="GO:0006412">
    <property type="term" value="P:translation"/>
    <property type="evidence" value="ECO:0007669"/>
    <property type="project" value="UniProtKB-KW"/>
</dbReference>
<dbReference type="Proteomes" id="UP001221217">
    <property type="component" value="Unassembled WGS sequence"/>
</dbReference>
<dbReference type="Gene3D" id="3.90.960.10">
    <property type="entry name" value="YbaK/aminoacyl-tRNA synthetase-associated domain"/>
    <property type="match status" value="1"/>
</dbReference>
<evidence type="ECO:0000259" key="5">
    <source>
        <dbReference type="Pfam" id="PF04073"/>
    </source>
</evidence>
<dbReference type="Pfam" id="PF04073">
    <property type="entry name" value="tRNA_edit"/>
    <property type="match status" value="1"/>
</dbReference>
<dbReference type="EC" id="4.2.-.-" evidence="4"/>
<evidence type="ECO:0000256" key="3">
    <source>
        <dbReference type="ARBA" id="ARBA00023239"/>
    </source>
</evidence>
<dbReference type="EMBL" id="JAQQAL010000038">
    <property type="protein sequence ID" value="MDC7228008.1"/>
    <property type="molecule type" value="Genomic_DNA"/>
</dbReference>
<dbReference type="InterPro" id="IPR036754">
    <property type="entry name" value="YbaK/aa-tRNA-synt-asso_dom_sf"/>
</dbReference>
<keyword evidence="3 4" id="KW-0456">Lyase</keyword>
<reference evidence="6 7" key="1">
    <citation type="submission" date="2022-12" db="EMBL/GenBank/DDBJ databases">
        <title>Metagenome assembled genome from gulf of manar.</title>
        <authorList>
            <person name="Kohli P."/>
            <person name="Pk S."/>
            <person name="Venkata Ramana C."/>
            <person name="Sasikala C."/>
        </authorList>
    </citation>
    <scope>NUCLEOTIDE SEQUENCE [LARGE SCALE GENOMIC DNA]</scope>
    <source>
        <strain evidence="6">JB008</strain>
    </source>
</reference>
<dbReference type="NCBIfam" id="TIGR00011">
    <property type="entry name" value="YbaK_EbsC"/>
    <property type="match status" value="1"/>
</dbReference>
<evidence type="ECO:0000313" key="7">
    <source>
        <dbReference type="Proteomes" id="UP001221217"/>
    </source>
</evidence>
<sequence length="155" mass="16786">MSKTNAVRLLESRKILFELKEYEVDESDLSAASVAAKTGLDADQIFKTLVLRGQSGELFVCVIPGPCELDLKKAAKAGGFKKVELIHVKEILPLTGYIRGGCSPIGMKKHYPTFVDETCLLFETIYVSAGVRGLQLQIAPGTLLEAAEAETADLI</sequence>
<protein>
    <recommendedName>
        <fullName evidence="4">Cys-tRNA(Pro)/Cys-tRNA(Cys) deacylase</fullName>
        <ecNumber evidence="4">4.2.-.-</ecNumber>
    </recommendedName>
</protein>